<reference evidence="2 3" key="1">
    <citation type="submission" date="2017-07" db="EMBL/GenBank/DDBJ databases">
        <title>Mechanisms for carbon and nitrogen cycling indicate functional differentiation within the Candidate Phyla Radiation.</title>
        <authorList>
            <person name="Danczak R.E."/>
            <person name="Johnston M.D."/>
            <person name="Kenah C."/>
            <person name="Slattery M."/>
            <person name="Wrighton K.C."/>
            <person name="Wilkins M.J."/>
        </authorList>
    </citation>
    <scope>NUCLEOTIDE SEQUENCE [LARGE SCALE GENOMIC DNA]</scope>
    <source>
        <strain evidence="2">Licking1014_85</strain>
    </source>
</reference>
<dbReference type="PANTHER" id="PTHR39664:SF2">
    <property type="entry name" value="NUCLEIC ACID-BINDING PROTEIN, CONTAINING PIN DOMAIN-RELATED"/>
    <property type="match status" value="1"/>
</dbReference>
<gene>
    <name evidence="2" type="ORF">CEN91_122</name>
</gene>
<dbReference type="EMBL" id="VMGI01000010">
    <property type="protein sequence ID" value="TSC93781.1"/>
    <property type="molecule type" value="Genomic_DNA"/>
</dbReference>
<evidence type="ECO:0000259" key="1">
    <source>
        <dbReference type="SMART" id="SM00670"/>
    </source>
</evidence>
<dbReference type="SUPFAM" id="SSF88723">
    <property type="entry name" value="PIN domain-like"/>
    <property type="match status" value="1"/>
</dbReference>
<dbReference type="PANTHER" id="PTHR39664">
    <property type="match status" value="1"/>
</dbReference>
<dbReference type="Gene3D" id="3.40.50.1010">
    <property type="entry name" value="5'-nuclease"/>
    <property type="match status" value="1"/>
</dbReference>
<proteinExistence type="predicted"/>
<evidence type="ECO:0000313" key="2">
    <source>
        <dbReference type="EMBL" id="TSC93781.1"/>
    </source>
</evidence>
<dbReference type="InterPro" id="IPR002716">
    <property type="entry name" value="PIN_dom"/>
</dbReference>
<accession>A0A554LLN5</accession>
<dbReference type="InterPro" id="IPR029060">
    <property type="entry name" value="PIN-like_dom_sf"/>
</dbReference>
<dbReference type="Proteomes" id="UP000315589">
    <property type="component" value="Unassembled WGS sequence"/>
</dbReference>
<sequence>MKTIAIDTNILLDFFLERENYSQAKKLIEQSVINEFNIYIPIPVLLEFAWTLKSYYKIEKTIIVDRLTAVLRLQNCKIPDKNRVIKALLLHKNTPQVSFVDCIIVLEAIANKCTDLVTSDKKLTRLYKKIK</sequence>
<comment type="caution">
    <text evidence="2">The sequence shown here is derived from an EMBL/GenBank/DDBJ whole genome shotgun (WGS) entry which is preliminary data.</text>
</comment>
<feature type="domain" description="PIN" evidence="1">
    <location>
        <begin position="2"/>
        <end position="125"/>
    </location>
</feature>
<dbReference type="Pfam" id="PF01850">
    <property type="entry name" value="PIN"/>
    <property type="match status" value="1"/>
</dbReference>
<dbReference type="SMART" id="SM00670">
    <property type="entry name" value="PINc"/>
    <property type="match status" value="1"/>
</dbReference>
<evidence type="ECO:0000313" key="3">
    <source>
        <dbReference type="Proteomes" id="UP000315589"/>
    </source>
</evidence>
<organism evidence="2 3">
    <name type="scientific">Candidatus Berkelbacteria bacterium Licking1014_85</name>
    <dbReference type="NCBI Taxonomy" id="2017148"/>
    <lineage>
        <taxon>Bacteria</taxon>
        <taxon>Candidatus Berkelbacteria</taxon>
    </lineage>
</organism>
<protein>
    <recommendedName>
        <fullName evidence="1">PIN domain-containing protein</fullName>
    </recommendedName>
</protein>
<dbReference type="AlphaFoldDB" id="A0A554LLN5"/>
<name>A0A554LLN5_9BACT</name>